<keyword evidence="1" id="KW-1133">Transmembrane helix</keyword>
<feature type="transmembrane region" description="Helical" evidence="1">
    <location>
        <begin position="34"/>
        <end position="54"/>
    </location>
</feature>
<evidence type="ECO:0000256" key="1">
    <source>
        <dbReference type="SAM" id="Phobius"/>
    </source>
</evidence>
<comment type="caution">
    <text evidence="2">The sequence shown here is derived from an EMBL/GenBank/DDBJ whole genome shotgun (WGS) entry which is preliminary data.</text>
</comment>
<keyword evidence="1" id="KW-0812">Transmembrane</keyword>
<dbReference type="EMBL" id="JAUJYW010000002">
    <property type="protein sequence ID" value="MDN8598995.1"/>
    <property type="molecule type" value="Genomic_DNA"/>
</dbReference>
<feature type="transmembrane region" description="Helical" evidence="1">
    <location>
        <begin position="66"/>
        <end position="84"/>
    </location>
</feature>
<reference evidence="2 3" key="1">
    <citation type="submission" date="2023-07" db="EMBL/GenBank/DDBJ databases">
        <title>Citrobacter selenititolerans sp. nov., isolated from seleniferous soil.</title>
        <authorList>
            <person name="Zhang S."/>
            <person name="Li K."/>
            <person name="Peng J."/>
            <person name="Wang H."/>
            <person name="Sun J."/>
            <person name="Guo Y."/>
        </authorList>
    </citation>
    <scope>NUCLEOTIDE SEQUENCE [LARGE SCALE GENOMIC DNA]</scope>
    <source>
        <strain evidence="2 3">S2-9</strain>
    </source>
</reference>
<dbReference type="RefSeq" id="WP_301697423.1">
    <property type="nucleotide sequence ID" value="NZ_JAUJYW010000002.1"/>
</dbReference>
<dbReference type="Proteomes" id="UP001174867">
    <property type="component" value="Unassembled WGS sequence"/>
</dbReference>
<feature type="transmembrane region" description="Helical" evidence="1">
    <location>
        <begin position="96"/>
        <end position="117"/>
    </location>
</feature>
<proteinExistence type="predicted"/>
<keyword evidence="3" id="KW-1185">Reference proteome</keyword>
<gene>
    <name evidence="2" type="ORF">Q0A17_06150</name>
</gene>
<accession>A0ABT8PRN3</accession>
<sequence>MTDKSDNTDQHNLRFGIPPVKWLLTNIQHQDARLGLVISVFLLLLLSFTWITGSYGKISEMSFSELTYSLIIFLILAAGIVIFFKVLDGSILPRIILWYVTTLLLITVSLFWMQALLRTPAVFVVEAKCFVEPWSQGCPLGKSIPTTIVEAPRKEVQNSNKQNLPFPDSRNIVSVQFAGTLTRQAVIDVSTALEKRHWNIPEAARGGERTAQAVGINQVRYFHKEDAELAKQLAAEYNATAEWPGFIKLSVAFVDGYTARVSPGVLEVWTSVN</sequence>
<organism evidence="2 3">
    <name type="scientific">Citrobacter enshiensis</name>
    <dbReference type="NCBI Taxonomy" id="2971264"/>
    <lineage>
        <taxon>Bacteria</taxon>
        <taxon>Pseudomonadati</taxon>
        <taxon>Pseudomonadota</taxon>
        <taxon>Gammaproteobacteria</taxon>
        <taxon>Enterobacterales</taxon>
        <taxon>Enterobacteriaceae</taxon>
        <taxon>Citrobacter</taxon>
    </lineage>
</organism>
<protein>
    <recommendedName>
        <fullName evidence="4">LytR/CpsA/Psr regulator C-terminal domain-containing protein</fullName>
    </recommendedName>
</protein>
<evidence type="ECO:0008006" key="4">
    <source>
        <dbReference type="Google" id="ProtNLM"/>
    </source>
</evidence>
<keyword evidence="1" id="KW-0472">Membrane</keyword>
<evidence type="ECO:0000313" key="3">
    <source>
        <dbReference type="Proteomes" id="UP001174867"/>
    </source>
</evidence>
<evidence type="ECO:0000313" key="2">
    <source>
        <dbReference type="EMBL" id="MDN8598995.1"/>
    </source>
</evidence>
<name>A0ABT8PRN3_9ENTR</name>